<dbReference type="EMBL" id="SNZH01000010">
    <property type="protein sequence ID" value="TDR41731.1"/>
    <property type="molecule type" value="Genomic_DNA"/>
</dbReference>
<comment type="caution">
    <text evidence="1">The sequence shown here is derived from an EMBL/GenBank/DDBJ whole genome shotgun (WGS) entry which is preliminary data.</text>
</comment>
<dbReference type="InterPro" id="IPR025990">
    <property type="entry name" value="zinc_ribbon_bacterial"/>
</dbReference>
<keyword evidence="2" id="KW-1185">Reference proteome</keyword>
<dbReference type="AlphaFoldDB" id="A0A4R6YTR0"/>
<dbReference type="InterPro" id="IPR017143">
    <property type="entry name" value="UCP037225"/>
</dbReference>
<dbReference type="RefSeq" id="WP_133819803.1">
    <property type="nucleotide sequence ID" value="NZ_SNZH01000010.1"/>
</dbReference>
<sequence>MLEFVQLHCPYCGESFETSVDLSAGEQVYVEDCAVCCRPISLRLRVDAQGELEALEARRDQD</sequence>
<organism evidence="1 2">
    <name type="scientific">Tahibacter aquaticus</name>
    <dbReference type="NCBI Taxonomy" id="520092"/>
    <lineage>
        <taxon>Bacteria</taxon>
        <taxon>Pseudomonadati</taxon>
        <taxon>Pseudomonadota</taxon>
        <taxon>Gammaproteobacteria</taxon>
        <taxon>Lysobacterales</taxon>
        <taxon>Rhodanobacteraceae</taxon>
        <taxon>Tahibacter</taxon>
    </lineage>
</organism>
<dbReference type="Proteomes" id="UP000295293">
    <property type="component" value="Unassembled WGS sequence"/>
</dbReference>
<name>A0A4R6YTR0_9GAMM</name>
<proteinExistence type="predicted"/>
<evidence type="ECO:0000313" key="2">
    <source>
        <dbReference type="Proteomes" id="UP000295293"/>
    </source>
</evidence>
<dbReference type="PIRSF" id="PIRSF037225">
    <property type="entry name" value="UCP037225"/>
    <property type="match status" value="1"/>
</dbReference>
<gene>
    <name evidence="1" type="ORF">DFR29_110214</name>
</gene>
<evidence type="ECO:0000313" key="1">
    <source>
        <dbReference type="EMBL" id="TDR41731.1"/>
    </source>
</evidence>
<dbReference type="Pfam" id="PF14255">
    <property type="entry name" value="Zn_ribbon_21"/>
    <property type="match status" value="1"/>
</dbReference>
<protein>
    <recommendedName>
        <fullName evidence="3">Cysteine-rich CPXCG</fullName>
    </recommendedName>
</protein>
<dbReference type="OrthoDB" id="9814566at2"/>
<reference evidence="1 2" key="1">
    <citation type="submission" date="2019-03" db="EMBL/GenBank/DDBJ databases">
        <title>Genomic Encyclopedia of Type Strains, Phase IV (KMG-IV): sequencing the most valuable type-strain genomes for metagenomic binning, comparative biology and taxonomic classification.</title>
        <authorList>
            <person name="Goeker M."/>
        </authorList>
    </citation>
    <scope>NUCLEOTIDE SEQUENCE [LARGE SCALE GENOMIC DNA]</scope>
    <source>
        <strain evidence="1 2">DSM 21667</strain>
    </source>
</reference>
<evidence type="ECO:0008006" key="3">
    <source>
        <dbReference type="Google" id="ProtNLM"/>
    </source>
</evidence>
<accession>A0A4R6YTR0</accession>